<accession>R0JDW0</accession>
<dbReference type="AlphaFoldDB" id="R0JDW0"/>
<evidence type="ECO:0000313" key="2">
    <source>
        <dbReference type="EMBL" id="EOA95166.1"/>
    </source>
</evidence>
<feature type="region of interest" description="Disordered" evidence="1">
    <location>
        <begin position="59"/>
        <end position="98"/>
    </location>
</feature>
<evidence type="ECO:0000256" key="1">
    <source>
        <dbReference type="SAM" id="MobiDB-lite"/>
    </source>
</evidence>
<gene>
    <name evidence="2" type="ORF">Anapl_14008</name>
</gene>
<dbReference type="Proteomes" id="UP000296049">
    <property type="component" value="Unassembled WGS sequence"/>
</dbReference>
<dbReference type="EMBL" id="KB744403">
    <property type="protein sequence ID" value="EOA95166.1"/>
    <property type="molecule type" value="Genomic_DNA"/>
</dbReference>
<organism evidence="2 3">
    <name type="scientific">Anas platyrhynchos</name>
    <name type="common">Mallard</name>
    <name type="synonym">Anas boschas</name>
    <dbReference type="NCBI Taxonomy" id="8839"/>
    <lineage>
        <taxon>Eukaryota</taxon>
        <taxon>Metazoa</taxon>
        <taxon>Chordata</taxon>
        <taxon>Craniata</taxon>
        <taxon>Vertebrata</taxon>
        <taxon>Euteleostomi</taxon>
        <taxon>Archelosauria</taxon>
        <taxon>Archosauria</taxon>
        <taxon>Dinosauria</taxon>
        <taxon>Saurischia</taxon>
        <taxon>Theropoda</taxon>
        <taxon>Coelurosauria</taxon>
        <taxon>Aves</taxon>
        <taxon>Neognathae</taxon>
        <taxon>Galloanserae</taxon>
        <taxon>Anseriformes</taxon>
        <taxon>Anatidae</taxon>
        <taxon>Anatinae</taxon>
        <taxon>Anas</taxon>
    </lineage>
</organism>
<proteinExistence type="predicted"/>
<sequence length="720" mass="78588">MNVDVMFISDLAIQLPNGNGFLMTICYVFHTIRLGDRKTHVDFNQTDIWERRNTGSRQGLIIKTESRRAESKPLPVGYSPGLPESPGAGGSPKRANHDLKLDLRGDNSSVQVCRALEIRRCEGCEILGDGSMGCAIQPAGGHEFGKQIRYSYPTWAQLKAAAGKKEIPVLLEPTETFQLRSPPCFSRPPRAPPPTRQPRWGRRGCDPGPHQLRGTIGAGTPQGGFLDLAFPSEGASLLFARSPPANKVIKTRYRIVKKNVGFPSSSFSSPVPSWKTRRLGTSRGNILGKKSLLCSARAVIHALGRPKELEDALGCPLPLAHPARVDIRVVSSKSAFLRLHAVFQGLTAFLPEKDEVLQLGGLPVEYRGVVLWHHPNFYPLIHEPDSKTQRHAECRLDIVSDLLFCPITRSAAREGSDLLAFNFIFSLLTWRSAIAWNSCRDIFSVARRGPSCSTRRNRDGGVTAAFAGPGNVFSPSTVPSLDEMLLLASSVACGAKIVPALPRWGVQDQTSPPASPPRISELLVLVPAGGAALLLEGPAAVIELYFGGTNENKIKAGLRARKSRNRDLVFGEILWVHRMLDLQRFILRTERRQLSEKKQTGYPEQGGLRGLKVEDFELRVSSFGSGPDRVAQENHKGSRGASTLIFSGAGTLRWASTCIFLSVGFWEAPALSRGQMLPAAGLPRAVRPPRDPGKGEGEEVFAGARRSLRLAGARAWFVAD</sequence>
<feature type="compositionally biased region" description="Pro residues" evidence="1">
    <location>
        <begin position="185"/>
        <end position="196"/>
    </location>
</feature>
<name>R0JDW0_ANAPL</name>
<feature type="region of interest" description="Disordered" evidence="1">
    <location>
        <begin position="180"/>
        <end position="203"/>
    </location>
</feature>
<reference evidence="3" key="1">
    <citation type="journal article" date="2013" name="Nat. Genet.">
        <title>The duck genome and transcriptome provide insight into an avian influenza virus reservoir species.</title>
        <authorList>
            <person name="Huang Y."/>
            <person name="Li Y."/>
            <person name="Burt D.W."/>
            <person name="Chen H."/>
            <person name="Zhang Y."/>
            <person name="Qian W."/>
            <person name="Kim H."/>
            <person name="Gan S."/>
            <person name="Zhao Y."/>
            <person name="Li J."/>
            <person name="Yi K."/>
            <person name="Feng H."/>
            <person name="Zhu P."/>
            <person name="Li B."/>
            <person name="Liu Q."/>
            <person name="Fairley S."/>
            <person name="Magor K.E."/>
            <person name="Du Z."/>
            <person name="Hu X."/>
            <person name="Goodman L."/>
            <person name="Tafer H."/>
            <person name="Vignal A."/>
            <person name="Lee T."/>
            <person name="Kim K.W."/>
            <person name="Sheng Z."/>
            <person name="An Y."/>
            <person name="Searle S."/>
            <person name="Herrero J."/>
            <person name="Groenen M.A."/>
            <person name="Crooijmans R.P."/>
            <person name="Faraut T."/>
            <person name="Cai Q."/>
            <person name="Webster R.G."/>
            <person name="Aldridge J.R."/>
            <person name="Warren W.C."/>
            <person name="Bartschat S."/>
            <person name="Kehr S."/>
            <person name="Marz M."/>
            <person name="Stadler P.F."/>
            <person name="Smith J."/>
            <person name="Kraus R.H."/>
            <person name="Zhao Y."/>
            <person name="Ren L."/>
            <person name="Fei J."/>
            <person name="Morisson M."/>
            <person name="Kaiser P."/>
            <person name="Griffin D.K."/>
            <person name="Rao M."/>
            <person name="Pitel F."/>
            <person name="Wang J."/>
            <person name="Li N."/>
        </authorList>
    </citation>
    <scope>NUCLEOTIDE SEQUENCE [LARGE SCALE GENOMIC DNA]</scope>
</reference>
<protein>
    <submittedName>
        <fullName evidence="2">Uncharacterized protein</fullName>
    </submittedName>
</protein>
<evidence type="ECO:0000313" key="3">
    <source>
        <dbReference type="Proteomes" id="UP000296049"/>
    </source>
</evidence>
<keyword evidence="3" id="KW-1185">Reference proteome</keyword>